<sequence>MDIVDIYLECNDFKEAVRRSGLPAYVAHIKLLGSGVLKIRDRIEYGSRAGMLGAKAEELFQKYVPTAIDANKLYRMNNPGFDFEYKGLTIDVKYSSLRNKSKAPKRQWGIRCKGDRDFIVAFLEREANSELDEPIILIIPYGMLSFLGEESLHIFESSDVFLTYQVLPEQLREILEEYASLKEQGLI</sequence>
<reference evidence="1" key="1">
    <citation type="journal article" date="2021" name="Proc. Natl. Acad. Sci. U.S.A.">
        <title>A Catalog of Tens of Thousands of Viruses from Human Metagenomes Reveals Hidden Associations with Chronic Diseases.</title>
        <authorList>
            <person name="Tisza M.J."/>
            <person name="Buck C.B."/>
        </authorList>
    </citation>
    <scope>NUCLEOTIDE SEQUENCE</scope>
    <source>
        <strain evidence="1">CtHl62</strain>
    </source>
</reference>
<accession>A0A8S5MH13</accession>
<protein>
    <submittedName>
        <fullName evidence="1">Uncharacterized protein</fullName>
    </submittedName>
</protein>
<proteinExistence type="predicted"/>
<evidence type="ECO:0000313" key="1">
    <source>
        <dbReference type="EMBL" id="DAD81335.1"/>
    </source>
</evidence>
<name>A0A8S5MH13_9CAUD</name>
<organism evidence="1">
    <name type="scientific">Siphoviridae sp. ctHl62</name>
    <dbReference type="NCBI Taxonomy" id="2826235"/>
    <lineage>
        <taxon>Viruses</taxon>
        <taxon>Duplodnaviria</taxon>
        <taxon>Heunggongvirae</taxon>
        <taxon>Uroviricota</taxon>
        <taxon>Caudoviricetes</taxon>
    </lineage>
</organism>
<dbReference type="EMBL" id="BK014899">
    <property type="protein sequence ID" value="DAD81335.1"/>
    <property type="molecule type" value="Genomic_DNA"/>
</dbReference>